<organism evidence="1">
    <name type="scientific">Myoviridae sp. ctncN39</name>
    <dbReference type="NCBI Taxonomy" id="2825170"/>
    <lineage>
        <taxon>Viruses</taxon>
        <taxon>Duplodnaviria</taxon>
        <taxon>Heunggongvirae</taxon>
        <taxon>Uroviricota</taxon>
        <taxon>Caudoviricetes</taxon>
    </lineage>
</organism>
<accession>A0A8S5V246</accession>
<evidence type="ECO:0000313" key="1">
    <source>
        <dbReference type="EMBL" id="DAG00824.1"/>
    </source>
</evidence>
<dbReference type="EMBL" id="BK016183">
    <property type="protein sequence ID" value="DAG00824.1"/>
    <property type="molecule type" value="Genomic_DNA"/>
</dbReference>
<protein>
    <submittedName>
        <fullName evidence="1">Major capsid protein</fullName>
    </submittedName>
</protein>
<name>A0A8S5V246_9CAUD</name>
<reference evidence="1" key="1">
    <citation type="journal article" date="2021" name="Proc. Natl. Acad. Sci. U.S.A.">
        <title>A Catalog of Tens of Thousands of Viruses from Human Metagenomes Reveals Hidden Associations with Chronic Diseases.</title>
        <authorList>
            <person name="Tisza M.J."/>
            <person name="Buck C.B."/>
        </authorList>
    </citation>
    <scope>NUCLEOTIDE SEQUENCE</scope>
    <source>
        <strain evidence="1">CtncN39</strain>
    </source>
</reference>
<sequence>MSILSYANFVPKIWAKAIERELERKLVFAEDCNRQYEGDVKQMGDTVKILGVGKPTIKKQKGGSIILPDAETVEDTSVEMQINNVAYFNFLVDDIDKRQAVGGLMDALNAEATQGLAGEMDKDIAALAGTKDAKKVYSDYKAVTADNVLSTLDLALQMLQENDVPADEKIVATVPPWFLTHLRTAYAKLDTDNSDLLKNGKVGRYNNILIKMSNNVYSTASGSNIMVRTERAVAFANPLTHTEPYRPEKRFSDAVKGFVLYGTKIVRPKELMILNVKNG</sequence>
<proteinExistence type="predicted"/>